<evidence type="ECO:0000313" key="2">
    <source>
        <dbReference type="Proteomes" id="UP001251849"/>
    </source>
</evidence>
<evidence type="ECO:0008006" key="3">
    <source>
        <dbReference type="Google" id="ProtNLM"/>
    </source>
</evidence>
<organism evidence="1 2">
    <name type="scientific">Microbacterium gawkjiense</name>
    <dbReference type="NCBI Taxonomy" id="3067309"/>
    <lineage>
        <taxon>Bacteria</taxon>
        <taxon>Bacillati</taxon>
        <taxon>Actinomycetota</taxon>
        <taxon>Actinomycetes</taxon>
        <taxon>Micrococcales</taxon>
        <taxon>Microbacteriaceae</taxon>
        <taxon>Microbacterium</taxon>
    </lineage>
</organism>
<gene>
    <name evidence="1" type="ORF">Q9S71_12785</name>
</gene>
<dbReference type="Gene3D" id="3.30.870.10">
    <property type="entry name" value="Endonuclease Chain A"/>
    <property type="match status" value="1"/>
</dbReference>
<dbReference type="RefSeq" id="WP_311862719.1">
    <property type="nucleotide sequence ID" value="NZ_JAUZVV010000002.1"/>
</dbReference>
<evidence type="ECO:0000313" key="1">
    <source>
        <dbReference type="EMBL" id="MDT3317696.1"/>
    </source>
</evidence>
<comment type="caution">
    <text evidence="1">The sequence shown here is derived from an EMBL/GenBank/DDBJ whole genome shotgun (WGS) entry which is preliminary data.</text>
</comment>
<keyword evidence="2" id="KW-1185">Reference proteome</keyword>
<dbReference type="EMBL" id="JAUZVV010000002">
    <property type="protein sequence ID" value="MDT3317696.1"/>
    <property type="molecule type" value="Genomic_DNA"/>
</dbReference>
<proteinExistence type="predicted"/>
<name>A0ABU3GD07_9MICO</name>
<reference evidence="1 2" key="1">
    <citation type="submission" date="2023-08" db="EMBL/GenBank/DDBJ databases">
        <title>Microbacterium aquilitoris sp. nov. and Microbacterium gwkjibeachense sp. nov., isolated from beach.</title>
        <authorList>
            <person name="Lee S.D."/>
            <person name="Yang H."/>
            <person name="Kim I."/>
        </authorList>
    </citation>
    <scope>NUCLEOTIDE SEQUENCE [LARGE SCALE GENOMIC DNA]</scope>
    <source>
        <strain evidence="1 2">KSW4-11</strain>
    </source>
</reference>
<protein>
    <recommendedName>
        <fullName evidence="3">Phospholipase D-like domain-containing protein</fullName>
    </recommendedName>
</protein>
<dbReference type="Proteomes" id="UP001251849">
    <property type="component" value="Unassembled WGS sequence"/>
</dbReference>
<accession>A0ABU3GD07</accession>
<sequence length="380" mass="40998">MTYTVDVHAQDASVGRVEGVLAALTAACVDAASFSHVDVAVAYASPQGVLLLQDRLQLNEFWIAAEKRFLVSIDFGFTNPKALTLIAGIPNAEVRVPSGRATLASQTFSPPTPFHAKAYLFREAGWAGQSSLVIGSANLTASALATGSEVALRTSWTGALNEADLEMLSRARPFLNWFDDAWAAADPLADILDEYESRFSHYPGPPAPPEESAPDVSRYLIPPHSQEVSGALSVQLANARALWVRTDELYHNSGPHRPGNQLDTPRGTRVFFGFDAERVPVNSRFGEIEITVPGHSPVLRSVRFGNNAMDKINLPVPGTDGPDSYDHSFLVFKRLSSDAGGPRRFSLIATDKNGLAAIIDSAPHAVELRMGSGREYGLIF</sequence>